<dbReference type="HAMAP" id="MF_00402">
    <property type="entry name" value="Ribosomal_bL19"/>
    <property type="match status" value="1"/>
</dbReference>
<dbReference type="Gene3D" id="2.30.30.790">
    <property type="match status" value="1"/>
</dbReference>
<dbReference type="GO" id="GO:0022625">
    <property type="term" value="C:cytosolic large ribosomal subunit"/>
    <property type="evidence" value="ECO:0007669"/>
    <property type="project" value="TreeGrafter"/>
</dbReference>
<dbReference type="PANTHER" id="PTHR15680">
    <property type="entry name" value="RIBOSOMAL PROTEIN L19"/>
    <property type="match status" value="1"/>
</dbReference>
<dbReference type="GO" id="GO:0003735">
    <property type="term" value="F:structural constituent of ribosome"/>
    <property type="evidence" value="ECO:0007669"/>
    <property type="project" value="InterPro"/>
</dbReference>
<comment type="similarity">
    <text evidence="1">Belongs to the bacterial ribosomal protein bL19 family.</text>
</comment>
<sequence>MNKIDKIENKFLKTDLPVFKSGDKVRVKIKISEENKDRIQAYEGIVLKTQGSGINKTFTVRKISFNNVGVERTFLLHSPMIQSLERISEGIVRRSKLYYLRDRIGKKARVKTKKR</sequence>
<dbReference type="NCBIfam" id="TIGR01024">
    <property type="entry name" value="rplS_bact"/>
    <property type="match status" value="1"/>
</dbReference>
<organism evidence="4">
    <name type="scientific">marine sediment metagenome</name>
    <dbReference type="NCBI Taxonomy" id="412755"/>
    <lineage>
        <taxon>unclassified sequences</taxon>
        <taxon>metagenomes</taxon>
        <taxon>ecological metagenomes</taxon>
    </lineage>
</organism>
<evidence type="ECO:0000256" key="3">
    <source>
        <dbReference type="ARBA" id="ARBA00023274"/>
    </source>
</evidence>
<dbReference type="PIRSF" id="PIRSF002191">
    <property type="entry name" value="Ribosomal_L19"/>
    <property type="match status" value="1"/>
</dbReference>
<reference evidence="4" key="1">
    <citation type="journal article" date="2014" name="Front. Microbiol.">
        <title>High frequency of phylogenetically diverse reductive dehalogenase-homologous genes in deep subseafloor sedimentary metagenomes.</title>
        <authorList>
            <person name="Kawai M."/>
            <person name="Futagami T."/>
            <person name="Toyoda A."/>
            <person name="Takaki Y."/>
            <person name="Nishi S."/>
            <person name="Hori S."/>
            <person name="Arai W."/>
            <person name="Tsubouchi T."/>
            <person name="Morono Y."/>
            <person name="Uchiyama I."/>
            <person name="Ito T."/>
            <person name="Fujiyama A."/>
            <person name="Inagaki F."/>
            <person name="Takami H."/>
        </authorList>
    </citation>
    <scope>NUCLEOTIDE SEQUENCE</scope>
    <source>
        <strain evidence="4">Expedition CK06-06</strain>
    </source>
</reference>
<protein>
    <recommendedName>
        <fullName evidence="5">50S ribosomal protein L19</fullName>
    </recommendedName>
</protein>
<keyword evidence="3" id="KW-0687">Ribonucleoprotein</keyword>
<evidence type="ECO:0000256" key="2">
    <source>
        <dbReference type="ARBA" id="ARBA00022980"/>
    </source>
</evidence>
<dbReference type="InterPro" id="IPR008991">
    <property type="entry name" value="Translation_prot_SH3-like_sf"/>
</dbReference>
<dbReference type="Pfam" id="PF01245">
    <property type="entry name" value="Ribosomal_L19"/>
    <property type="match status" value="1"/>
</dbReference>
<dbReference type="SUPFAM" id="SSF50104">
    <property type="entry name" value="Translation proteins SH3-like domain"/>
    <property type="match status" value="1"/>
</dbReference>
<evidence type="ECO:0008006" key="5">
    <source>
        <dbReference type="Google" id="ProtNLM"/>
    </source>
</evidence>
<evidence type="ECO:0000256" key="1">
    <source>
        <dbReference type="ARBA" id="ARBA00005781"/>
    </source>
</evidence>
<comment type="caution">
    <text evidence="4">The sequence shown here is derived from an EMBL/GenBank/DDBJ whole genome shotgun (WGS) entry which is preliminary data.</text>
</comment>
<gene>
    <name evidence="4" type="ORF">S01H1_22527</name>
</gene>
<dbReference type="PRINTS" id="PR00061">
    <property type="entry name" value="RIBOSOMALL19"/>
</dbReference>
<feature type="non-terminal residue" evidence="4">
    <location>
        <position position="115"/>
    </location>
</feature>
<dbReference type="EMBL" id="BARS01012733">
    <property type="protein sequence ID" value="GAF89603.1"/>
    <property type="molecule type" value="Genomic_DNA"/>
</dbReference>
<name>X0T7Z7_9ZZZZ</name>
<keyword evidence="2" id="KW-0689">Ribosomal protein</keyword>
<dbReference type="AlphaFoldDB" id="X0T7Z7"/>
<evidence type="ECO:0000313" key="4">
    <source>
        <dbReference type="EMBL" id="GAF89603.1"/>
    </source>
</evidence>
<accession>X0T7Z7</accession>
<proteinExistence type="inferred from homology"/>
<dbReference type="PANTHER" id="PTHR15680:SF9">
    <property type="entry name" value="LARGE RIBOSOMAL SUBUNIT PROTEIN BL19M"/>
    <property type="match status" value="1"/>
</dbReference>
<dbReference type="InterPro" id="IPR038657">
    <property type="entry name" value="Ribosomal_bL19_sf"/>
</dbReference>
<dbReference type="InterPro" id="IPR001857">
    <property type="entry name" value="Ribosomal_bL19"/>
</dbReference>
<dbReference type="GO" id="GO:0006412">
    <property type="term" value="P:translation"/>
    <property type="evidence" value="ECO:0007669"/>
    <property type="project" value="InterPro"/>
</dbReference>